<evidence type="ECO:0000259" key="2">
    <source>
        <dbReference type="PROSITE" id="PS50126"/>
    </source>
</evidence>
<dbReference type="Proteomes" id="UP000095746">
    <property type="component" value="Unassembled WGS sequence"/>
</dbReference>
<name>A0A174Q0D1_FLAPL</name>
<dbReference type="GO" id="GO:0008859">
    <property type="term" value="F:exoribonuclease II activity"/>
    <property type="evidence" value="ECO:0007669"/>
    <property type="project" value="UniProtKB-EC"/>
</dbReference>
<dbReference type="SUPFAM" id="SSF50249">
    <property type="entry name" value="Nucleic acid-binding proteins"/>
    <property type="match status" value="1"/>
</dbReference>
<organism evidence="3 4">
    <name type="scientific">Flavonifractor plautii</name>
    <name type="common">Fusobacterium plautii</name>
    <dbReference type="NCBI Taxonomy" id="292800"/>
    <lineage>
        <taxon>Bacteria</taxon>
        <taxon>Bacillati</taxon>
        <taxon>Bacillota</taxon>
        <taxon>Clostridia</taxon>
        <taxon>Eubacteriales</taxon>
        <taxon>Oscillospiraceae</taxon>
        <taxon>Flavonifractor</taxon>
    </lineage>
</organism>
<proteinExistence type="predicted"/>
<dbReference type="Pfam" id="PF00575">
    <property type="entry name" value="S1"/>
    <property type="match status" value="1"/>
</dbReference>
<feature type="compositionally biased region" description="Basic and acidic residues" evidence="1">
    <location>
        <begin position="100"/>
        <end position="110"/>
    </location>
</feature>
<feature type="compositionally biased region" description="Basic residues" evidence="1">
    <location>
        <begin position="111"/>
        <end position="131"/>
    </location>
</feature>
<dbReference type="CDD" id="cd04471">
    <property type="entry name" value="S1_RNase_R"/>
    <property type="match status" value="1"/>
</dbReference>
<reference evidence="3 4" key="1">
    <citation type="submission" date="2015-09" db="EMBL/GenBank/DDBJ databases">
        <authorList>
            <consortium name="Pathogen Informatics"/>
        </authorList>
    </citation>
    <scope>NUCLEOTIDE SEQUENCE [LARGE SCALE GENOMIC DNA]</scope>
    <source>
        <strain evidence="3 4">2789STDY5608854</strain>
    </source>
</reference>
<accession>A0A174Q0D1</accession>
<dbReference type="EC" id="3.1.13.1" evidence="3"/>
<evidence type="ECO:0000256" key="1">
    <source>
        <dbReference type="SAM" id="MobiDB-lite"/>
    </source>
</evidence>
<dbReference type="InterPro" id="IPR003029">
    <property type="entry name" value="S1_domain"/>
</dbReference>
<keyword evidence="3" id="KW-0378">Hydrolase</keyword>
<feature type="domain" description="S1 motif" evidence="2">
    <location>
        <begin position="10"/>
        <end position="90"/>
    </location>
</feature>
<dbReference type="GO" id="GO:0003676">
    <property type="term" value="F:nucleic acid binding"/>
    <property type="evidence" value="ECO:0007669"/>
    <property type="project" value="InterPro"/>
</dbReference>
<evidence type="ECO:0000313" key="3">
    <source>
        <dbReference type="EMBL" id="CUP64125.1"/>
    </source>
</evidence>
<feature type="region of interest" description="Disordered" evidence="1">
    <location>
        <begin position="87"/>
        <end position="131"/>
    </location>
</feature>
<evidence type="ECO:0000313" key="4">
    <source>
        <dbReference type="Proteomes" id="UP000095746"/>
    </source>
</evidence>
<dbReference type="AlphaFoldDB" id="A0A174Q0D1"/>
<dbReference type="SMART" id="SM00316">
    <property type="entry name" value="S1"/>
    <property type="match status" value="1"/>
</dbReference>
<gene>
    <name evidence="3" type="primary">rnr</name>
    <name evidence="3" type="ORF">ERS852411_03406</name>
</gene>
<dbReference type="PROSITE" id="PS50126">
    <property type="entry name" value="S1"/>
    <property type="match status" value="1"/>
</dbReference>
<protein>
    <submittedName>
        <fullName evidence="3">Ribonuclease R</fullName>
        <ecNumber evidence="3">3.1.13.1</ecNumber>
    </submittedName>
</protein>
<dbReference type="Gene3D" id="2.40.50.140">
    <property type="entry name" value="Nucleic acid-binding proteins"/>
    <property type="match status" value="1"/>
</dbReference>
<dbReference type="InterPro" id="IPR012340">
    <property type="entry name" value="NA-bd_OB-fold"/>
</dbReference>
<sequence length="131" mass="14084">MAEFMAGHVGETFAGTVSGVTRFGLFVLLPGGVEGLLGVEALAGRGYRYDETRLTLTEEGGGTAYTFGMPLEVVCAAADPATGQIDFVLPGGQLAPRPTRPAERREEMPPRRGKNRRAMHVPKGRKGRKKR</sequence>
<dbReference type="EMBL" id="CYZT01000433">
    <property type="protein sequence ID" value="CUP64125.1"/>
    <property type="molecule type" value="Genomic_DNA"/>
</dbReference>